<gene>
    <name evidence="1" type="ORF">JYZ213_LOCUS10149</name>
    <name evidence="4" type="ORF">OKA104_LOCUS31034</name>
    <name evidence="3" type="ORF">OXD698_LOCUS8056</name>
    <name evidence="2" type="ORF">VCS650_LOCUS10268</name>
</gene>
<dbReference type="EMBL" id="CAJNOG010000073">
    <property type="protein sequence ID" value="CAF0893420.1"/>
    <property type="molecule type" value="Genomic_DNA"/>
</dbReference>
<evidence type="ECO:0000313" key="5">
    <source>
        <dbReference type="Proteomes" id="UP000663845"/>
    </source>
</evidence>
<dbReference type="Proteomes" id="UP000663845">
    <property type="component" value="Unassembled WGS sequence"/>
</dbReference>
<comment type="caution">
    <text evidence="1">The sequence shown here is derived from an EMBL/GenBank/DDBJ whole genome shotgun (WGS) entry which is preliminary data.</text>
</comment>
<evidence type="ECO:0000313" key="4">
    <source>
        <dbReference type="EMBL" id="CAF4022150.1"/>
    </source>
</evidence>
<accession>A0A813Z537</accession>
<dbReference type="EMBL" id="CAJOAY010003440">
    <property type="protein sequence ID" value="CAF4022150.1"/>
    <property type="molecule type" value="Genomic_DNA"/>
</dbReference>
<sequence length="129" mass="14019">MCFAMIMTTAFNTNRDHTSINKYSKTLRDMVQQQNELPTFDDIITAIKVASAVNGISSAAHGAVEDTGRLGDAAVALAGDIHDLVTYVGDAGAVVGGKIADDAVAAYDDVSDFFDHLFRRTFDRRRIIY</sequence>
<dbReference type="Proteomes" id="UP000663844">
    <property type="component" value="Unassembled WGS sequence"/>
</dbReference>
<dbReference type="EMBL" id="CAJOAZ010000381">
    <property type="protein sequence ID" value="CAF3633217.1"/>
    <property type="molecule type" value="Genomic_DNA"/>
</dbReference>
<proteinExistence type="predicted"/>
<organism evidence="1 5">
    <name type="scientific">Adineta steineri</name>
    <dbReference type="NCBI Taxonomy" id="433720"/>
    <lineage>
        <taxon>Eukaryota</taxon>
        <taxon>Metazoa</taxon>
        <taxon>Spiralia</taxon>
        <taxon>Gnathifera</taxon>
        <taxon>Rotifera</taxon>
        <taxon>Eurotatoria</taxon>
        <taxon>Bdelloidea</taxon>
        <taxon>Adinetida</taxon>
        <taxon>Adinetidae</taxon>
        <taxon>Adineta</taxon>
    </lineage>
</organism>
<evidence type="ECO:0000313" key="1">
    <source>
        <dbReference type="EMBL" id="CAF0893420.1"/>
    </source>
</evidence>
<dbReference type="Proteomes" id="UP000663891">
    <property type="component" value="Unassembled WGS sequence"/>
</dbReference>
<name>A0A813Z537_9BILA</name>
<protein>
    <submittedName>
        <fullName evidence="1">Uncharacterized protein</fullName>
    </submittedName>
</protein>
<dbReference type="OrthoDB" id="10103962at2759"/>
<reference evidence="1" key="1">
    <citation type="submission" date="2021-02" db="EMBL/GenBank/DDBJ databases">
        <authorList>
            <person name="Nowell W R."/>
        </authorList>
    </citation>
    <scope>NUCLEOTIDE SEQUENCE</scope>
</reference>
<dbReference type="EMBL" id="CAJNON010000073">
    <property type="protein sequence ID" value="CAF0919015.1"/>
    <property type="molecule type" value="Genomic_DNA"/>
</dbReference>
<evidence type="ECO:0000313" key="2">
    <source>
        <dbReference type="EMBL" id="CAF0919015.1"/>
    </source>
</evidence>
<evidence type="ECO:0000313" key="3">
    <source>
        <dbReference type="EMBL" id="CAF3633217.1"/>
    </source>
</evidence>
<dbReference type="AlphaFoldDB" id="A0A813Z537"/>
<dbReference type="Proteomes" id="UP000663881">
    <property type="component" value="Unassembled WGS sequence"/>
</dbReference>